<dbReference type="Gene3D" id="1.10.260.40">
    <property type="entry name" value="lambda repressor-like DNA-binding domains"/>
    <property type="match status" value="1"/>
</dbReference>
<dbReference type="InterPro" id="IPR027417">
    <property type="entry name" value="P-loop_NTPase"/>
</dbReference>
<protein>
    <recommendedName>
        <fullName evidence="6">HTH cro/C1-type domain-containing protein</fullName>
    </recommendedName>
</protein>
<dbReference type="GO" id="GO:0003677">
    <property type="term" value="F:DNA binding"/>
    <property type="evidence" value="ECO:0007669"/>
    <property type="project" value="InterPro"/>
</dbReference>
<feature type="transmembrane region" description="Helical" evidence="2">
    <location>
        <begin position="692"/>
        <end position="714"/>
    </location>
</feature>
<gene>
    <name evidence="5" type="ORF">KTC_64950</name>
</gene>
<dbReference type="CDD" id="cd00093">
    <property type="entry name" value="HTH_XRE"/>
    <property type="match status" value="1"/>
</dbReference>
<keyword evidence="2" id="KW-0812">Transmembrane</keyword>
<dbReference type="SMART" id="SM00530">
    <property type="entry name" value="HTH_XRE"/>
    <property type="match status" value="1"/>
</dbReference>
<feature type="compositionally biased region" description="Basic and acidic residues" evidence="1">
    <location>
        <begin position="934"/>
        <end position="956"/>
    </location>
</feature>
<feature type="transmembrane region" description="Helical" evidence="2">
    <location>
        <begin position="564"/>
        <end position="588"/>
    </location>
</feature>
<feature type="transmembrane region" description="Helical" evidence="2">
    <location>
        <begin position="807"/>
        <end position="829"/>
    </location>
</feature>
<dbReference type="InterPro" id="IPR001387">
    <property type="entry name" value="Cro/C1-type_HTH"/>
</dbReference>
<sequence length="969" mass="106996">MSLKQAPQRNELLVQARYEHGLTQEALAERLGVDVRTVSSWERGLRTPSPHYRHKLCKLLEKTSVELGFSLMPPPETEQQAAACLWSKQGEKNRAKLLQRVWRWWIADGLECRLHRELILLDLEERSHVLHNPWCHVAQELQRAPQVLPSGTTILEAYEMADEALLILGEPGAGKTTLLLTLARTLLERAGQDASLPLPVVLHLAEWSRKRLSFEAWVCEELHEKYRIPCNIVREWVETEQLIFLLDGLDEVALAHRGACIEMLNRYRDAHGLVPLVVCCRTDEYYAEACLLHLRKAVVLQPLTQQHIDQYLEQAGEIFSVLREELHQNPSLRQMAATPLFFTLLCQIYEGQSNAASCDRGALQREHLFQAYVTCVLQRRGPVRHFSPQKTIQWLHWLARQLLAHQQTAFYLERLQPDFLETERARRLHYRLTVCVVYSCIGIVLGALLALLRGGSGNGKSGVGAGLLGWLGGGPGNQVLEWMAPGLGNGLTGGGTVGFLFAIVSLLILLLVDPASSARHQRKRDLSPVWTALKEGVCIGVKASIVVGIGGMIIFSAFGGISLGLSYGLGFGLFDGLLIGIYNAWIAGRYGSEKQKAKGKERLACWLDHAWLGLSMGVATGGSFTLVELVLLGWGEALAYGTIVGISFGAFFGIGRGGEVIRELGTRIYPAEQVAWSWKAVRQHWLTDGRRAGIVCLSVMLPVSLVLGAASTLFHPHDGFYGLAYGAVFGPIVGMIAGIACLLTGILNSGWSSDVLDERYLSRPNEGIRRSASHACFAACVFGPLGGLASGSVCALAFGLLGQVSRWPVLGVGFGIIFTVVFALIFGMVRGGNACIEHYLLRLQLWWEGAMPWRYTRFLDEAAERIVLCKRGGGYLFLHRLLLEYFASGQQREAKPPEDKHGPDQSKQHPGTSLRERMGSYIPASPTDQQQAGSKEKHDRAEEKRIGREAASKSDQMKANFPDAGDGCS</sequence>
<dbReference type="PANTHER" id="PTHR46312">
    <property type="entry name" value="NACHT DOMAIN-CONTAINING PROTEIN"/>
    <property type="match status" value="1"/>
</dbReference>
<feature type="transmembrane region" description="Helical" evidence="2">
    <location>
        <begin position="533"/>
        <end position="558"/>
    </location>
</feature>
<dbReference type="Pfam" id="PF01381">
    <property type="entry name" value="HTH_3"/>
    <property type="match status" value="1"/>
</dbReference>
<feature type="transmembrane region" description="Helical" evidence="2">
    <location>
        <begin position="720"/>
        <end position="751"/>
    </location>
</feature>
<feature type="compositionally biased region" description="Basic and acidic residues" evidence="1">
    <location>
        <begin position="892"/>
        <end position="907"/>
    </location>
</feature>
<feature type="domain" description="HTH cro/C1-type" evidence="4">
    <location>
        <begin position="13"/>
        <end position="67"/>
    </location>
</feature>
<dbReference type="Pfam" id="PF05729">
    <property type="entry name" value="NACHT"/>
    <property type="match status" value="1"/>
</dbReference>
<feature type="transmembrane region" description="Helical" evidence="2">
    <location>
        <begin position="491"/>
        <end position="512"/>
    </location>
</feature>
<feature type="transmembrane region" description="Helical" evidence="2">
    <location>
        <begin position="432"/>
        <end position="452"/>
    </location>
</feature>
<dbReference type="EMBL" id="AP019376">
    <property type="protein sequence ID" value="BBH91744.1"/>
    <property type="molecule type" value="Genomic_DNA"/>
</dbReference>
<evidence type="ECO:0000256" key="2">
    <source>
        <dbReference type="SAM" id="Phobius"/>
    </source>
</evidence>
<dbReference type="PROSITE" id="PS50837">
    <property type="entry name" value="NACHT"/>
    <property type="match status" value="1"/>
</dbReference>
<evidence type="ECO:0008006" key="6">
    <source>
        <dbReference type="Google" id="ProtNLM"/>
    </source>
</evidence>
<dbReference type="PROSITE" id="PS50943">
    <property type="entry name" value="HTH_CROC1"/>
    <property type="match status" value="1"/>
</dbReference>
<dbReference type="Gene3D" id="3.40.50.300">
    <property type="entry name" value="P-loop containing nucleotide triphosphate hydrolases"/>
    <property type="match status" value="1"/>
</dbReference>
<evidence type="ECO:0000313" key="5">
    <source>
        <dbReference type="EMBL" id="BBH91744.1"/>
    </source>
</evidence>
<reference evidence="5" key="1">
    <citation type="submission" date="2018-12" db="EMBL/GenBank/DDBJ databases">
        <title>Novel natural products biosynthetic potential of the class Ktedonobacteria.</title>
        <authorList>
            <person name="Zheng Y."/>
            <person name="Saitou A."/>
            <person name="Wang C.M."/>
            <person name="Toyoda A."/>
            <person name="Minakuchi Y."/>
            <person name="Sekiguchi Y."/>
            <person name="Ueda K."/>
            <person name="Takano H."/>
            <person name="Sakai Y."/>
            <person name="Yokota A."/>
            <person name="Yabe S."/>
        </authorList>
    </citation>
    <scope>NUCLEOTIDE SEQUENCE</scope>
    <source>
        <strain evidence="5">COM3</strain>
    </source>
</reference>
<feature type="transmembrane region" description="Helical" evidence="2">
    <location>
        <begin position="609"/>
        <end position="631"/>
    </location>
</feature>
<proteinExistence type="predicted"/>
<organism evidence="5">
    <name type="scientific">Thermosporothrix sp. COM3</name>
    <dbReference type="NCBI Taxonomy" id="2490863"/>
    <lineage>
        <taxon>Bacteria</taxon>
        <taxon>Bacillati</taxon>
        <taxon>Chloroflexota</taxon>
        <taxon>Ktedonobacteria</taxon>
        <taxon>Ktedonobacterales</taxon>
        <taxon>Thermosporotrichaceae</taxon>
        <taxon>Thermosporothrix</taxon>
    </lineage>
</organism>
<dbReference type="SUPFAM" id="SSF47413">
    <property type="entry name" value="lambda repressor-like DNA-binding domains"/>
    <property type="match status" value="1"/>
</dbReference>
<feature type="transmembrane region" description="Helical" evidence="2">
    <location>
        <begin position="772"/>
        <end position="801"/>
    </location>
</feature>
<feature type="region of interest" description="Disordered" evidence="1">
    <location>
        <begin position="892"/>
        <end position="969"/>
    </location>
</feature>
<dbReference type="SUPFAM" id="SSF52540">
    <property type="entry name" value="P-loop containing nucleoside triphosphate hydrolases"/>
    <property type="match status" value="1"/>
</dbReference>
<keyword evidence="2" id="KW-0472">Membrane</keyword>
<evidence type="ECO:0000259" key="4">
    <source>
        <dbReference type="PROSITE" id="PS50943"/>
    </source>
</evidence>
<accession>A0A455T302</accession>
<evidence type="ECO:0000259" key="3">
    <source>
        <dbReference type="PROSITE" id="PS50837"/>
    </source>
</evidence>
<name>A0A455T302_9CHLR</name>
<dbReference type="AlphaFoldDB" id="A0A455T302"/>
<feature type="domain" description="NACHT" evidence="3">
    <location>
        <begin position="163"/>
        <end position="252"/>
    </location>
</feature>
<dbReference type="PANTHER" id="PTHR46312:SF2">
    <property type="entry name" value="NUCLEOTIDE-BINDING OLIGOMERIZATION DOMAIN-CONTAINING PROTEIN 2-LIKE"/>
    <property type="match status" value="1"/>
</dbReference>
<dbReference type="InterPro" id="IPR007111">
    <property type="entry name" value="NACHT_NTPase"/>
</dbReference>
<keyword evidence="2" id="KW-1133">Transmembrane helix</keyword>
<evidence type="ECO:0000256" key="1">
    <source>
        <dbReference type="SAM" id="MobiDB-lite"/>
    </source>
</evidence>
<dbReference type="InterPro" id="IPR010982">
    <property type="entry name" value="Lambda_DNA-bd_dom_sf"/>
</dbReference>
<feature type="transmembrane region" description="Helical" evidence="2">
    <location>
        <begin position="637"/>
        <end position="654"/>
    </location>
</feature>